<comment type="similarity">
    <text evidence="3 14">Belongs to the lipoxygenase family.</text>
</comment>
<dbReference type="OMA" id="WICDIFT"/>
<dbReference type="Pfam" id="PF00305">
    <property type="entry name" value="Lipoxygenase"/>
    <property type="match status" value="1"/>
</dbReference>
<dbReference type="InterPro" id="IPR000907">
    <property type="entry name" value="LipOase"/>
</dbReference>
<evidence type="ECO:0000256" key="14">
    <source>
        <dbReference type="RuleBase" id="RU003974"/>
    </source>
</evidence>
<reference evidence="18" key="1">
    <citation type="journal article" date="2014" name="Science">
        <title>Nonhuman genetics. Genomic basis for the convergent evolution of electric organs.</title>
        <authorList>
            <person name="Gallant J.R."/>
            <person name="Traeger L.L."/>
            <person name="Volkening J.D."/>
            <person name="Moffett H."/>
            <person name="Chen P.H."/>
            <person name="Novina C.D."/>
            <person name="Phillips G.N.Jr."/>
            <person name="Anand R."/>
            <person name="Wells G.B."/>
            <person name="Pinch M."/>
            <person name="Guth R."/>
            <person name="Unguez G.A."/>
            <person name="Albert J.S."/>
            <person name="Zakon H.H."/>
            <person name="Samanta M.P."/>
            <person name="Sussman M.R."/>
        </authorList>
    </citation>
    <scope>NUCLEOTIDE SEQUENCE [LARGE SCALE GENOMIC DNA]</scope>
</reference>
<evidence type="ECO:0000256" key="1">
    <source>
        <dbReference type="ARBA" id="ARBA00004496"/>
    </source>
</evidence>
<feature type="binding site" evidence="10">
    <location>
        <position position="361"/>
    </location>
    <ligand>
        <name>Fe cation</name>
        <dbReference type="ChEBI" id="CHEBI:24875"/>
        <note>catalytic</note>
    </ligand>
</feature>
<feature type="binding site" evidence="11">
    <location>
        <position position="17"/>
    </location>
    <ligand>
        <name>Ca(2+)</name>
        <dbReference type="ChEBI" id="CHEBI:29108"/>
        <label>1</label>
    </ligand>
</feature>
<reference evidence="17" key="4">
    <citation type="submission" date="2025-08" db="UniProtKB">
        <authorList>
            <consortium name="Ensembl"/>
        </authorList>
    </citation>
    <scope>IDENTIFICATION</scope>
</reference>
<keyword evidence="18" id="KW-1185">Reference proteome</keyword>
<dbReference type="InterPro" id="IPR020834">
    <property type="entry name" value="LipOase_CS"/>
</dbReference>
<feature type="binding site" evidence="10">
    <location>
        <position position="663"/>
    </location>
    <ligand>
        <name>Fe cation</name>
        <dbReference type="ChEBI" id="CHEBI:24875"/>
        <note>catalytic</note>
    </ligand>
</feature>
<dbReference type="GeneTree" id="ENSGT00940000156796"/>
<evidence type="ECO:0000313" key="17">
    <source>
        <dbReference type="Ensembl" id="ENSEEEP00000037990.2"/>
    </source>
</evidence>
<keyword evidence="5 10" id="KW-0479">Metal-binding</keyword>
<evidence type="ECO:0000256" key="10">
    <source>
        <dbReference type="PIRSR" id="PIRSR601885-1"/>
    </source>
</evidence>
<dbReference type="InterPro" id="IPR036392">
    <property type="entry name" value="PLAT/LH2_dom_sf"/>
</dbReference>
<dbReference type="FunFam" id="1.20.245.10:FF:000001">
    <property type="entry name" value="Arachidonate 5-lipoxygenase a"/>
    <property type="match status" value="1"/>
</dbReference>
<dbReference type="InterPro" id="IPR001024">
    <property type="entry name" value="PLAT/LH2_dom"/>
</dbReference>
<evidence type="ECO:0000256" key="11">
    <source>
        <dbReference type="PIRSR" id="PIRSR601885-2"/>
    </source>
</evidence>
<evidence type="ECO:0000313" key="18">
    <source>
        <dbReference type="Proteomes" id="UP000314983"/>
    </source>
</evidence>
<feature type="binding site" evidence="10">
    <location>
        <position position="366"/>
    </location>
    <ligand>
        <name>Fe cation</name>
        <dbReference type="ChEBI" id="CHEBI:24875"/>
        <note>catalytic</note>
    </ligand>
</feature>
<dbReference type="PROSITE" id="PS50095">
    <property type="entry name" value="PLAT"/>
    <property type="match status" value="1"/>
</dbReference>
<comment type="cofactor">
    <cofactor evidence="10">
        <name>Fe cation</name>
        <dbReference type="ChEBI" id="CHEBI:24875"/>
    </cofactor>
    <text evidence="10">Binds 1 Fe cation per subunit.</text>
</comment>
<dbReference type="GeneID" id="113590746"/>
<feature type="binding site" evidence="10">
    <location>
        <position position="540"/>
    </location>
    <ligand>
        <name>Fe cation</name>
        <dbReference type="ChEBI" id="CHEBI:24875"/>
        <note>catalytic</note>
    </ligand>
</feature>
<name>A0A4W4GP25_ELEEL</name>
<organism evidence="17 18">
    <name type="scientific">Electrophorus electricus</name>
    <name type="common">Electric eel</name>
    <name type="synonym">Gymnotus electricus</name>
    <dbReference type="NCBI Taxonomy" id="8005"/>
    <lineage>
        <taxon>Eukaryota</taxon>
        <taxon>Metazoa</taxon>
        <taxon>Chordata</taxon>
        <taxon>Craniata</taxon>
        <taxon>Vertebrata</taxon>
        <taxon>Euteleostomi</taxon>
        <taxon>Actinopterygii</taxon>
        <taxon>Neopterygii</taxon>
        <taxon>Teleostei</taxon>
        <taxon>Ostariophysi</taxon>
        <taxon>Gymnotiformes</taxon>
        <taxon>Gymnotoidei</taxon>
        <taxon>Gymnotidae</taxon>
        <taxon>Electrophorus</taxon>
    </lineage>
</organism>
<dbReference type="SMART" id="SM00308">
    <property type="entry name" value="LH2"/>
    <property type="match status" value="1"/>
</dbReference>
<dbReference type="SUPFAM" id="SSF49723">
    <property type="entry name" value="Lipase/lipooxygenase domain (PLAT/LH2 domain)"/>
    <property type="match status" value="1"/>
</dbReference>
<dbReference type="AlphaFoldDB" id="A0A4W4GP25"/>
<dbReference type="PROSITE" id="PS00711">
    <property type="entry name" value="LIPOXYGENASE_1"/>
    <property type="match status" value="1"/>
</dbReference>
<evidence type="ECO:0000256" key="2">
    <source>
        <dbReference type="ARBA" id="ARBA00005189"/>
    </source>
</evidence>
<dbReference type="PRINTS" id="PR00087">
    <property type="entry name" value="LIPOXYGENASE"/>
</dbReference>
<feature type="domain" description="PLAT" evidence="15">
    <location>
        <begin position="2"/>
        <end position="117"/>
    </location>
</feature>
<keyword evidence="11" id="KW-0106">Calcium</keyword>
<dbReference type="GO" id="GO:0005737">
    <property type="term" value="C:cytoplasm"/>
    <property type="evidence" value="ECO:0007669"/>
    <property type="project" value="UniProtKB-SubCell"/>
</dbReference>
<dbReference type="InterPro" id="IPR036226">
    <property type="entry name" value="LipOase_C_sf"/>
</dbReference>
<reference evidence="17" key="5">
    <citation type="submission" date="2025-09" db="UniProtKB">
        <authorList>
            <consortium name="Ensembl"/>
        </authorList>
    </citation>
    <scope>IDENTIFICATION</scope>
</reference>
<gene>
    <name evidence="17" type="primary">LOC113590746</name>
</gene>
<evidence type="ECO:0000256" key="13">
    <source>
        <dbReference type="PROSITE-ProRule" id="PRU00152"/>
    </source>
</evidence>
<keyword evidence="6 14" id="KW-0223">Dioxygenase</keyword>
<evidence type="ECO:0000256" key="4">
    <source>
        <dbReference type="ARBA" id="ARBA00022490"/>
    </source>
</evidence>
<dbReference type="GO" id="GO:0016702">
    <property type="term" value="F:oxidoreductase activity, acting on single donors with incorporation of molecular oxygen, incorporation of two atoms of oxygen"/>
    <property type="evidence" value="ECO:0007669"/>
    <property type="project" value="InterPro"/>
</dbReference>
<dbReference type="SUPFAM" id="SSF48484">
    <property type="entry name" value="Lipoxigenase"/>
    <property type="match status" value="1"/>
</dbReference>
<reference evidence="17" key="3">
    <citation type="submission" date="2020-05" db="EMBL/GenBank/DDBJ databases">
        <title>Electrophorus electricus (electric eel) genome, fEleEle1, primary haplotype.</title>
        <authorList>
            <person name="Myers G."/>
            <person name="Meyer A."/>
            <person name="Fedrigo O."/>
            <person name="Formenti G."/>
            <person name="Rhie A."/>
            <person name="Tracey A."/>
            <person name="Sims Y."/>
            <person name="Jarvis E.D."/>
        </authorList>
    </citation>
    <scope>NUCLEOTIDE SEQUENCE [LARGE SCALE GENOMIC DNA]</scope>
</reference>
<keyword evidence="7 14" id="KW-0560">Oxidoreductase</keyword>
<comment type="caution">
    <text evidence="13">Lacks conserved residue(s) required for the propagation of feature annotation.</text>
</comment>
<sequence length="663" mass="75946">MNDYNIQVVTGEILQAGTFNKIYIKLIGTECNSGQQRLKAPTGFWPGSKLSFTVSCTANLGTLLLVELESKARMIGLNEWFCAEVMVTTPKGEELLFPCHRWLGSERVVLRDSVATLRHKETSPELLAHRQESLKARRQLFKWSIYADGIPHTVHAEFPCNLPPEVRFSFTKDKEFVFSSAVAFMKINLRCPLKFSWSSLSELDTLVCRKTDILEYVQKNWKRDEFFGYQFLNGLNPMMIKRCSKLPDNFPVTSDMVSSFLPMGSTLEQEMEKGNVFLCDYERLRGLDGNLICKKQQYLAAPLCLLFSTPQETLVPIAIQLFQEAGPENPIFLPSDSEHDWLLAKMFVRNAEFNEHELNFHLLRTHLLAEIFTVATMRDLPAAHPLFKLLLPHTRFTLQINIMARKTLISSYGYFPKFTAIGNDSMMEFLQRAVLSLTYSSLCLPDDIKERGLEKIPNFYYRDDGLELWKIIFKFVNGILSYYYTDSDVQTDIELQAWLTSIFQSGFLENPHAGFPKSFSTVEELVKFVTMVIFTVSAQHAAVNNGQFDYGGWMPNFPSSLQQAPPRRKGLATEHTVSDTLPSVSSTVNTMAIVYLLCHDTCDRYALGNYPEVHFSEEIPQKQIQQFQTDLLQIEKKIETRNKTLELPYTYMSPQNMNNSITI</sequence>
<dbReference type="STRING" id="8005.ENSEEEP00000037990"/>
<dbReference type="GO" id="GO:0005506">
    <property type="term" value="F:iron ion binding"/>
    <property type="evidence" value="ECO:0007669"/>
    <property type="project" value="InterPro"/>
</dbReference>
<evidence type="ECO:0000256" key="6">
    <source>
        <dbReference type="ARBA" id="ARBA00022964"/>
    </source>
</evidence>
<dbReference type="Gene3D" id="2.60.60.20">
    <property type="entry name" value="PLAT/LH2 domain"/>
    <property type="match status" value="1"/>
</dbReference>
<evidence type="ECO:0000256" key="8">
    <source>
        <dbReference type="ARBA" id="ARBA00023004"/>
    </source>
</evidence>
<dbReference type="Pfam" id="PF01477">
    <property type="entry name" value="PLAT"/>
    <property type="match status" value="1"/>
</dbReference>
<evidence type="ECO:0000256" key="5">
    <source>
        <dbReference type="ARBA" id="ARBA00022723"/>
    </source>
</evidence>
<evidence type="ECO:0000256" key="7">
    <source>
        <dbReference type="ARBA" id="ARBA00023002"/>
    </source>
</evidence>
<keyword evidence="8 10" id="KW-0408">Iron</keyword>
<evidence type="ECO:0000256" key="9">
    <source>
        <dbReference type="ARBA" id="ARBA00023098"/>
    </source>
</evidence>
<comment type="subcellular location">
    <subcellularLocation>
        <location evidence="1">Cytoplasm</location>
    </subcellularLocation>
</comment>
<dbReference type="PANTHER" id="PTHR11771">
    <property type="entry name" value="LIPOXYGENASE"/>
    <property type="match status" value="1"/>
</dbReference>
<evidence type="ECO:0000259" key="15">
    <source>
        <dbReference type="PROSITE" id="PS50095"/>
    </source>
</evidence>
<dbReference type="Gene3D" id="3.10.450.60">
    <property type="match status" value="1"/>
</dbReference>
<dbReference type="PROSITE" id="PS00081">
    <property type="entry name" value="LIPOXYGENASE_2"/>
    <property type="match status" value="1"/>
</dbReference>
<dbReference type="InterPro" id="IPR001885">
    <property type="entry name" value="LipOase_mml"/>
</dbReference>
<dbReference type="Gene3D" id="1.20.245.10">
    <property type="entry name" value="Lipoxygenase-1, Domain 5"/>
    <property type="match status" value="1"/>
</dbReference>
<dbReference type="GO" id="GO:0034440">
    <property type="term" value="P:lipid oxidation"/>
    <property type="evidence" value="ECO:0007669"/>
    <property type="project" value="InterPro"/>
</dbReference>
<comment type="pathway">
    <text evidence="2">Lipid metabolism.</text>
</comment>
<dbReference type="RefSeq" id="XP_026886847.2">
    <property type="nucleotide sequence ID" value="XM_027031046.2"/>
</dbReference>
<evidence type="ECO:0000256" key="3">
    <source>
        <dbReference type="ARBA" id="ARBA00009419"/>
    </source>
</evidence>
<proteinExistence type="inferred from homology"/>
<protein>
    <submittedName>
        <fullName evidence="17">Uncharacterized protein</fullName>
    </submittedName>
</protein>
<feature type="site" description="Essential for stabilizing binding to COTL1" evidence="12">
    <location>
        <position position="102"/>
    </location>
</feature>
<feature type="domain" description="Lipoxygenase" evidence="16">
    <location>
        <begin position="116"/>
        <end position="663"/>
    </location>
</feature>
<dbReference type="Ensembl" id="ENSEEET00000038431.2">
    <property type="protein sequence ID" value="ENSEEEP00000037990.2"/>
    <property type="gene ID" value="ENSEEEG00000018041.2"/>
</dbReference>
<keyword evidence="4" id="KW-0963">Cytoplasm</keyword>
<evidence type="ECO:0000256" key="12">
    <source>
        <dbReference type="PIRSR" id="PIRSR601885-3"/>
    </source>
</evidence>
<reference evidence="18" key="2">
    <citation type="journal article" date="2017" name="Sci. Adv.">
        <title>A tail of two voltages: Proteomic comparison of the three electric organs of the electric eel.</title>
        <authorList>
            <person name="Traeger L.L."/>
            <person name="Sabat G."/>
            <person name="Barrett-Wilt G.A."/>
            <person name="Wells G.B."/>
            <person name="Sussman M.R."/>
        </authorList>
    </citation>
    <scope>NUCLEOTIDE SEQUENCE [LARGE SCALE GENOMIC DNA]</scope>
</reference>
<keyword evidence="9" id="KW-0443">Lipid metabolism</keyword>
<dbReference type="InterPro" id="IPR020833">
    <property type="entry name" value="LipOase_Fe_BS"/>
</dbReference>
<dbReference type="PROSITE" id="PS51393">
    <property type="entry name" value="LIPOXYGENASE_3"/>
    <property type="match status" value="1"/>
</dbReference>
<dbReference type="PRINTS" id="PR00467">
    <property type="entry name" value="MAMLPOXGNASE"/>
</dbReference>
<dbReference type="KEGG" id="eee:113590746"/>
<dbReference type="InterPro" id="IPR013819">
    <property type="entry name" value="LipOase_C"/>
</dbReference>
<accession>A0A4W4GP25</accession>
<evidence type="ECO:0000259" key="16">
    <source>
        <dbReference type="PROSITE" id="PS51393"/>
    </source>
</evidence>
<dbReference type="Proteomes" id="UP000314983">
    <property type="component" value="Chromosome 8"/>
</dbReference>